<organism evidence="1 2">
    <name type="scientific">Brevibacillus brevis (strain 47 / JCM 6285 / NBRC 100599)</name>
    <dbReference type="NCBI Taxonomy" id="358681"/>
    <lineage>
        <taxon>Bacteria</taxon>
        <taxon>Bacillati</taxon>
        <taxon>Bacillota</taxon>
        <taxon>Bacilli</taxon>
        <taxon>Bacillales</taxon>
        <taxon>Paenibacillaceae</taxon>
        <taxon>Brevibacillus</taxon>
    </lineage>
</organism>
<accession>C0Z6G3</accession>
<protein>
    <submittedName>
        <fullName evidence="1">Uncharacterized protein</fullName>
    </submittedName>
</protein>
<dbReference type="Proteomes" id="UP000001877">
    <property type="component" value="Chromosome"/>
</dbReference>
<dbReference type="KEGG" id="bbe:BBR47_11430"/>
<dbReference type="EMBL" id="AP008955">
    <property type="protein sequence ID" value="BAH42120.1"/>
    <property type="molecule type" value="Genomic_DNA"/>
</dbReference>
<gene>
    <name evidence="1" type="ordered locus">BBR47_11430</name>
</gene>
<dbReference type="AlphaFoldDB" id="C0Z6G3"/>
<dbReference type="STRING" id="358681.BBR47_11430"/>
<proteinExistence type="predicted"/>
<reference evidence="1 2" key="1">
    <citation type="submission" date="2005-03" db="EMBL/GenBank/DDBJ databases">
        <title>Brevibacillus brevis strain 47, complete genome.</title>
        <authorList>
            <person name="Hosoyama A."/>
            <person name="Yamada R."/>
            <person name="Hongo Y."/>
            <person name="Terui Y."/>
            <person name="Ankai A."/>
            <person name="Masuyama W."/>
            <person name="Sekiguchi M."/>
            <person name="Takeda T."/>
            <person name="Asano K."/>
            <person name="Ohji S."/>
            <person name="Ichikawa N."/>
            <person name="Narita S."/>
            <person name="Aoki N."/>
            <person name="Miura H."/>
            <person name="Matsushita S."/>
            <person name="Sekigawa T."/>
            <person name="Yamagata H."/>
            <person name="Yoshikawa H."/>
            <person name="Udaka S."/>
            <person name="Tanikawa S."/>
            <person name="Fujita N."/>
        </authorList>
    </citation>
    <scope>NUCLEOTIDE SEQUENCE [LARGE SCALE GENOMIC DNA]</scope>
    <source>
        <strain evidence="2">47 / JCM 6285 / NBRC 100599</strain>
    </source>
</reference>
<dbReference type="HOGENOM" id="CLU_3402431_0_0_9"/>
<name>C0Z6G3_BREBN</name>
<sequence>MAIIFFATRRLEDDFFLGGFEIVTNRFDFL</sequence>
<keyword evidence="2" id="KW-1185">Reference proteome</keyword>
<evidence type="ECO:0000313" key="2">
    <source>
        <dbReference type="Proteomes" id="UP000001877"/>
    </source>
</evidence>
<evidence type="ECO:0000313" key="1">
    <source>
        <dbReference type="EMBL" id="BAH42120.1"/>
    </source>
</evidence>